<accession>A0A143QMT8</accession>
<gene>
    <name evidence="1" type="ORF">A3Q41_03059</name>
</gene>
<reference evidence="2" key="2">
    <citation type="submission" date="2016-04" db="EMBL/GenBank/DDBJ databases">
        <title>Complete Genome and Plasmid Sequences for Rhodococcus fascians D188 and Draft Sequences for Rhodococcus spp. Isolates PBTS 1 and PBTS 2.</title>
        <authorList>
            <person name="Stamer R."/>
            <person name="Vereecke D."/>
            <person name="Zhang Y."/>
            <person name="Schilkey F."/>
            <person name="Devitt N."/>
            <person name="Randall J."/>
        </authorList>
    </citation>
    <scope>NUCLEOTIDE SEQUENCE [LARGE SCALE GENOMIC DNA]</scope>
    <source>
        <strain evidence="2">PBTS2</strain>
    </source>
</reference>
<dbReference type="KEGG" id="rhs:A3Q41_03059"/>
<proteinExistence type="predicted"/>
<keyword evidence="2" id="KW-1185">Reference proteome</keyword>
<evidence type="ECO:0000313" key="2">
    <source>
        <dbReference type="Proteomes" id="UP000076038"/>
    </source>
</evidence>
<protein>
    <submittedName>
        <fullName evidence="1">Uncharacterized protein</fullName>
    </submittedName>
</protein>
<dbReference type="Proteomes" id="UP000076038">
    <property type="component" value="Chromosome"/>
</dbReference>
<reference evidence="1 2" key="1">
    <citation type="journal article" date="2016" name="Genome Announc.">
        <title>Complete Genome and Plasmid Sequences for Rhodococcus fascians D188 and Draft Sequences for Rhodococcus Isolates PBTS 1 and PBTS 2.</title>
        <authorList>
            <person name="Stamler R.A."/>
            <person name="Vereecke D."/>
            <person name="Zhang Y."/>
            <person name="Schilkey F."/>
            <person name="Devitt N."/>
            <person name="Randall J.J."/>
        </authorList>
    </citation>
    <scope>NUCLEOTIDE SEQUENCE [LARGE SCALE GENOMIC DNA]</scope>
    <source>
        <strain evidence="1 2">PBTS2</strain>
    </source>
</reference>
<dbReference type="EMBL" id="CP015220">
    <property type="protein sequence ID" value="AMY24350.1"/>
    <property type="molecule type" value="Genomic_DNA"/>
</dbReference>
<sequence>MHYGSSVFTPADGSAGEGRFDTEAGALWADIDRLKDMT</sequence>
<evidence type="ECO:0000313" key="1">
    <source>
        <dbReference type="EMBL" id="AMY24350.1"/>
    </source>
</evidence>
<organism evidence="1 2">
    <name type="scientific">Rhodococcoides fascians</name>
    <name type="common">Rhodococcus fascians</name>
    <dbReference type="NCBI Taxonomy" id="1828"/>
    <lineage>
        <taxon>Bacteria</taxon>
        <taxon>Bacillati</taxon>
        <taxon>Actinomycetota</taxon>
        <taxon>Actinomycetes</taxon>
        <taxon>Mycobacteriales</taxon>
        <taxon>Nocardiaceae</taxon>
        <taxon>Rhodococcoides</taxon>
    </lineage>
</organism>
<dbReference type="AlphaFoldDB" id="A0A143QMT8"/>
<dbReference type="PATRIC" id="fig|1653479.3.peg.3094"/>
<name>A0A143QMT8_RHOFA</name>